<sequence length="495" mass="54473">MIHWLKKLGIAFGASFLWLVCLIYYTQGFRSFVWTAVSYQLKDELKLSPSASQFVTSIAFFPWSIKPLYGILSDCIPIRGRKRVPYLVLATTLSLFPWLILGINISSRNARVPFMILLTVQNLGSAMADVVIDAMIAEAVRSERASFAGDLQSISWMAMALGGICGSLFGGYALNNFQIDKIFLLFSALPAIQLLSCGLVEESSVDSKVISENLTSTGGSHSINGNGFHEDKNSDEKSENKTLIRKRSQKRAKQAPAIASTLWIPESDVSLARKWFHSLKNATFTLFRAFRQPVILRPMTWFFLAHVTVPNLSTVMFYYQTETLKLEASFLGTARVVGWLGLMLGTLFYNRYLMKMKLRRILLCAHIGLSLLTILDGVLVSRSNLSVGISDKVMVLFGSALSDGINQFKFMPFLILSGQLCPPGIEGTLFALFMSINNLGSTVGSFVGAGLASILNISSGNFDNLLVGIIIQVVCTFIPIAFLFLIPKEATGISA</sequence>
<comment type="caution">
    <text evidence="10">The sequence shown here is derived from an EMBL/GenBank/DDBJ whole genome shotgun (WGS) entry which is preliminary data.</text>
</comment>
<evidence type="ECO:0000256" key="2">
    <source>
        <dbReference type="ARBA" id="ARBA00007015"/>
    </source>
</evidence>
<feature type="transmembrane region" description="Helical" evidence="9">
    <location>
        <begin position="361"/>
        <end position="381"/>
    </location>
</feature>
<dbReference type="Gene3D" id="1.20.1250.20">
    <property type="entry name" value="MFS general substrate transporter like domains"/>
    <property type="match status" value="1"/>
</dbReference>
<feature type="transmembrane region" description="Helical" evidence="9">
    <location>
        <begin position="84"/>
        <end position="106"/>
    </location>
</feature>
<organism evidence="10 11">
    <name type="scientific">Buddleja alternifolia</name>
    <dbReference type="NCBI Taxonomy" id="168488"/>
    <lineage>
        <taxon>Eukaryota</taxon>
        <taxon>Viridiplantae</taxon>
        <taxon>Streptophyta</taxon>
        <taxon>Embryophyta</taxon>
        <taxon>Tracheophyta</taxon>
        <taxon>Spermatophyta</taxon>
        <taxon>Magnoliopsida</taxon>
        <taxon>eudicotyledons</taxon>
        <taxon>Gunneridae</taxon>
        <taxon>Pentapetalae</taxon>
        <taxon>asterids</taxon>
        <taxon>lamiids</taxon>
        <taxon>Lamiales</taxon>
        <taxon>Scrophulariaceae</taxon>
        <taxon>Buddlejeae</taxon>
        <taxon>Buddleja</taxon>
    </lineage>
</organism>
<proteinExistence type="inferred from homology"/>
<keyword evidence="4 9" id="KW-0812">Transmembrane</keyword>
<evidence type="ECO:0000256" key="9">
    <source>
        <dbReference type="SAM" id="Phobius"/>
    </source>
</evidence>
<accession>A0AAV6W8P8</accession>
<dbReference type="InterPro" id="IPR036259">
    <property type="entry name" value="MFS_trans_sf"/>
</dbReference>
<evidence type="ECO:0000256" key="7">
    <source>
        <dbReference type="ARBA" id="ARBA00044504"/>
    </source>
</evidence>
<feature type="compositionally biased region" description="Basic and acidic residues" evidence="8">
    <location>
        <begin position="228"/>
        <end position="242"/>
    </location>
</feature>
<dbReference type="SUPFAM" id="SSF103473">
    <property type="entry name" value="MFS general substrate transporter"/>
    <property type="match status" value="1"/>
</dbReference>
<dbReference type="CDD" id="cd17484">
    <property type="entry name" value="MFS_FBT"/>
    <property type="match status" value="1"/>
</dbReference>
<gene>
    <name evidence="10" type="ORF">BUALT_Bualt18G0066400</name>
</gene>
<feature type="transmembrane region" description="Helical" evidence="9">
    <location>
        <begin position="465"/>
        <end position="486"/>
    </location>
</feature>
<comment type="similarity">
    <text evidence="2">Belongs to the major facilitator superfamily. Folate-biopterin transporter (TC 2.A.71) family.</text>
</comment>
<dbReference type="PANTHER" id="PTHR31585:SF7">
    <property type="entry name" value="FOLATE-BIOPTERIN TRANSPORTER 4-RELATED"/>
    <property type="match status" value="1"/>
</dbReference>
<reference evidence="10" key="1">
    <citation type="submission" date="2019-10" db="EMBL/GenBank/DDBJ databases">
        <authorList>
            <person name="Zhang R."/>
            <person name="Pan Y."/>
            <person name="Wang J."/>
            <person name="Ma R."/>
            <person name="Yu S."/>
        </authorList>
    </citation>
    <scope>NUCLEOTIDE SEQUENCE</scope>
    <source>
        <strain evidence="10">LA-IB0</strain>
        <tissue evidence="10">Leaf</tissue>
    </source>
</reference>
<keyword evidence="3" id="KW-0813">Transport</keyword>
<keyword evidence="6 9" id="KW-0472">Membrane</keyword>
<dbReference type="InterPro" id="IPR039309">
    <property type="entry name" value="BT1"/>
</dbReference>
<evidence type="ECO:0000256" key="3">
    <source>
        <dbReference type="ARBA" id="ARBA00022448"/>
    </source>
</evidence>
<dbReference type="NCBIfam" id="TIGR00788">
    <property type="entry name" value="fbt"/>
    <property type="match status" value="1"/>
</dbReference>
<feature type="transmembrane region" description="Helical" evidence="9">
    <location>
        <begin position="153"/>
        <end position="175"/>
    </location>
</feature>
<feature type="compositionally biased region" description="Basic residues" evidence="8">
    <location>
        <begin position="243"/>
        <end position="252"/>
    </location>
</feature>
<name>A0AAV6W8P8_9LAMI</name>
<evidence type="ECO:0000256" key="1">
    <source>
        <dbReference type="ARBA" id="ARBA00004141"/>
    </source>
</evidence>
<dbReference type="PANTHER" id="PTHR31585">
    <property type="entry name" value="FOLATE-BIOPTERIN TRANSPORTER 1, CHLOROPLASTIC"/>
    <property type="match status" value="1"/>
</dbReference>
<evidence type="ECO:0008006" key="12">
    <source>
        <dbReference type="Google" id="ProtNLM"/>
    </source>
</evidence>
<feature type="transmembrane region" description="Helical" evidence="9">
    <location>
        <begin position="331"/>
        <end position="349"/>
    </location>
</feature>
<keyword evidence="11" id="KW-1185">Reference proteome</keyword>
<dbReference type="GO" id="GO:0016020">
    <property type="term" value="C:membrane"/>
    <property type="evidence" value="ECO:0007669"/>
    <property type="project" value="UniProtKB-SubCell"/>
</dbReference>
<protein>
    <recommendedName>
        <fullName evidence="12">Folate-biopterin transporter 4</fullName>
    </recommendedName>
</protein>
<evidence type="ECO:0000256" key="4">
    <source>
        <dbReference type="ARBA" id="ARBA00022692"/>
    </source>
</evidence>
<evidence type="ECO:0000256" key="8">
    <source>
        <dbReference type="SAM" id="MobiDB-lite"/>
    </source>
</evidence>
<feature type="transmembrane region" description="Helical" evidence="9">
    <location>
        <begin position="428"/>
        <end position="453"/>
    </location>
</feature>
<comment type="subcellular location">
    <subcellularLocation>
        <location evidence="1">Membrane</location>
        <topology evidence="1">Multi-pass membrane protein</topology>
    </subcellularLocation>
</comment>
<dbReference type="AlphaFoldDB" id="A0AAV6W8P8"/>
<evidence type="ECO:0000313" key="10">
    <source>
        <dbReference type="EMBL" id="KAG8365075.1"/>
    </source>
</evidence>
<feature type="region of interest" description="Disordered" evidence="8">
    <location>
        <begin position="218"/>
        <end position="252"/>
    </location>
</feature>
<evidence type="ECO:0000256" key="6">
    <source>
        <dbReference type="ARBA" id="ARBA00023136"/>
    </source>
</evidence>
<evidence type="ECO:0000313" key="11">
    <source>
        <dbReference type="Proteomes" id="UP000826271"/>
    </source>
</evidence>
<dbReference type="Proteomes" id="UP000826271">
    <property type="component" value="Unassembled WGS sequence"/>
</dbReference>
<dbReference type="EMBL" id="WHWC01000018">
    <property type="protein sequence ID" value="KAG8365075.1"/>
    <property type="molecule type" value="Genomic_DNA"/>
</dbReference>
<feature type="transmembrane region" description="Helical" evidence="9">
    <location>
        <begin position="301"/>
        <end position="319"/>
    </location>
</feature>
<dbReference type="Pfam" id="PF03092">
    <property type="entry name" value="BT1"/>
    <property type="match status" value="1"/>
</dbReference>
<keyword evidence="5 9" id="KW-1133">Transmembrane helix</keyword>
<evidence type="ECO:0000256" key="5">
    <source>
        <dbReference type="ARBA" id="ARBA00022989"/>
    </source>
</evidence>
<comment type="similarity">
    <text evidence="7">Belongs to the major facilitator superfamily. Phosphate:H(+) symporter (TC 2.A.1.9) family.</text>
</comment>
<dbReference type="InterPro" id="IPR004324">
    <property type="entry name" value="FBT"/>
</dbReference>
<feature type="transmembrane region" description="Helical" evidence="9">
    <location>
        <begin position="52"/>
        <end position="72"/>
    </location>
</feature>